<dbReference type="InterPro" id="IPR019649">
    <property type="entry name" value="DUF2512"/>
</dbReference>
<dbReference type="PATRIC" id="fig|649747.3.peg.2097"/>
<sequence length="136" mass="15339">MHILKGKGADKVAKRIFLNFLYKIVLFPGTLYLLSLVFPRQITFSSVQHWLDVSFLLLIIGLIADEIVLGMFGIYLATLQGAIAIAAIVYLSGWLFTNSHITVLGSILSGIVLGSIEFIMHRYLRTEQKKRKFRPV</sequence>
<organism evidence="2 3">
    <name type="scientific">Aneurinibacillus aneurinilyticus ATCC 12856</name>
    <dbReference type="NCBI Taxonomy" id="649747"/>
    <lineage>
        <taxon>Bacteria</taxon>
        <taxon>Bacillati</taxon>
        <taxon>Bacillota</taxon>
        <taxon>Bacilli</taxon>
        <taxon>Bacillales</taxon>
        <taxon>Paenibacillaceae</taxon>
        <taxon>Aneurinibacillus group</taxon>
        <taxon>Aneurinibacillus</taxon>
    </lineage>
</organism>
<gene>
    <name evidence="2" type="ORF">HMPREF0083_02310</name>
</gene>
<keyword evidence="3" id="KW-1185">Reference proteome</keyword>
<protein>
    <submittedName>
        <fullName evidence="2">Uncharacterized protein</fullName>
    </submittedName>
</protein>
<comment type="caution">
    <text evidence="2">The sequence shown here is derived from an EMBL/GenBank/DDBJ whole genome shotgun (WGS) entry which is preliminary data.</text>
</comment>
<accession>U1YBW7</accession>
<feature type="transmembrane region" description="Helical" evidence="1">
    <location>
        <begin position="50"/>
        <end position="69"/>
    </location>
</feature>
<feature type="transmembrane region" description="Helical" evidence="1">
    <location>
        <begin position="76"/>
        <end position="97"/>
    </location>
</feature>
<feature type="transmembrane region" description="Helical" evidence="1">
    <location>
        <begin position="103"/>
        <end position="124"/>
    </location>
</feature>
<dbReference type="Proteomes" id="UP000016511">
    <property type="component" value="Unassembled WGS sequence"/>
</dbReference>
<keyword evidence="1" id="KW-0812">Transmembrane</keyword>
<dbReference type="HOGENOM" id="CLU_1871107_0_0_9"/>
<keyword evidence="1" id="KW-0472">Membrane</keyword>
<dbReference type="EMBL" id="AWSJ01000146">
    <property type="protein sequence ID" value="ERI09602.1"/>
    <property type="molecule type" value="Genomic_DNA"/>
</dbReference>
<dbReference type="AlphaFoldDB" id="U1YBW7"/>
<evidence type="ECO:0000313" key="2">
    <source>
        <dbReference type="EMBL" id="ERI09602.1"/>
    </source>
</evidence>
<reference evidence="2 3" key="1">
    <citation type="submission" date="2013-08" db="EMBL/GenBank/DDBJ databases">
        <authorList>
            <person name="Weinstock G."/>
            <person name="Sodergren E."/>
            <person name="Wylie T."/>
            <person name="Fulton L."/>
            <person name="Fulton R."/>
            <person name="Fronick C."/>
            <person name="O'Laughlin M."/>
            <person name="Godfrey J."/>
            <person name="Miner T."/>
            <person name="Herter B."/>
            <person name="Appelbaum E."/>
            <person name="Cordes M."/>
            <person name="Lek S."/>
            <person name="Wollam A."/>
            <person name="Pepin K.H."/>
            <person name="Palsikar V.B."/>
            <person name="Mitreva M."/>
            <person name="Wilson R.K."/>
        </authorList>
    </citation>
    <scope>NUCLEOTIDE SEQUENCE [LARGE SCALE GENOMIC DNA]</scope>
    <source>
        <strain evidence="2 3">ATCC 12856</strain>
    </source>
</reference>
<evidence type="ECO:0000313" key="3">
    <source>
        <dbReference type="Proteomes" id="UP000016511"/>
    </source>
</evidence>
<feature type="transmembrane region" description="Helical" evidence="1">
    <location>
        <begin position="20"/>
        <end position="38"/>
    </location>
</feature>
<evidence type="ECO:0000256" key="1">
    <source>
        <dbReference type="SAM" id="Phobius"/>
    </source>
</evidence>
<name>U1YBW7_ANEAE</name>
<keyword evidence="1" id="KW-1133">Transmembrane helix</keyword>
<dbReference type="Pfam" id="PF10710">
    <property type="entry name" value="DUF2512"/>
    <property type="match status" value="1"/>
</dbReference>
<proteinExistence type="predicted"/>